<dbReference type="GO" id="GO:0016787">
    <property type="term" value="F:hydrolase activity"/>
    <property type="evidence" value="ECO:0007669"/>
    <property type="project" value="UniProtKB-KW"/>
</dbReference>
<organism evidence="7 8">
    <name type="scientific">Nonomuraea endophytica</name>
    <dbReference type="NCBI Taxonomy" id="714136"/>
    <lineage>
        <taxon>Bacteria</taxon>
        <taxon>Bacillati</taxon>
        <taxon>Actinomycetota</taxon>
        <taxon>Actinomycetes</taxon>
        <taxon>Streptosporangiales</taxon>
        <taxon>Streptosporangiaceae</taxon>
        <taxon>Nonomuraea</taxon>
    </lineage>
</organism>
<evidence type="ECO:0000256" key="2">
    <source>
        <dbReference type="ARBA" id="ARBA00005582"/>
    </source>
</evidence>
<dbReference type="InterPro" id="IPR000086">
    <property type="entry name" value="NUDIX_hydrolase_dom"/>
</dbReference>
<dbReference type="InterPro" id="IPR020084">
    <property type="entry name" value="NUDIX_hydrolase_CS"/>
</dbReference>
<evidence type="ECO:0000256" key="4">
    <source>
        <dbReference type="ARBA" id="ARBA00022842"/>
    </source>
</evidence>
<evidence type="ECO:0000259" key="6">
    <source>
        <dbReference type="PROSITE" id="PS51462"/>
    </source>
</evidence>
<reference evidence="7 8" key="1">
    <citation type="submission" date="2020-08" db="EMBL/GenBank/DDBJ databases">
        <title>Genomic Encyclopedia of Type Strains, Phase IV (KMG-IV): sequencing the most valuable type-strain genomes for metagenomic binning, comparative biology and taxonomic classification.</title>
        <authorList>
            <person name="Goeker M."/>
        </authorList>
    </citation>
    <scope>NUCLEOTIDE SEQUENCE [LARGE SCALE GENOMIC DNA]</scope>
    <source>
        <strain evidence="7 8">DSM 45385</strain>
    </source>
</reference>
<sequence length="153" mass="16668">MDDFWMSVNKLVAAAAAYITDPRGQVLLVKPNYRDHWNFAGGLIDEGEHPSQACARELEEELGLVTTPGSLLVTQWLMPLDTCPLPSVHFMFDCGTLDPETPITLQAEELDDYGFFPMETAAELLRPHAFTRLSAAASARGSGAPSFLAPESA</sequence>
<gene>
    <name evidence="7" type="ORF">HNR40_001514</name>
</gene>
<dbReference type="InterPro" id="IPR015797">
    <property type="entry name" value="NUDIX_hydrolase-like_dom_sf"/>
</dbReference>
<dbReference type="AlphaFoldDB" id="A0A7W8A094"/>
<feature type="domain" description="Nudix hydrolase" evidence="6">
    <location>
        <begin position="10"/>
        <end position="138"/>
    </location>
</feature>
<dbReference type="Gene3D" id="3.90.79.10">
    <property type="entry name" value="Nucleoside Triphosphate Pyrophosphohydrolase"/>
    <property type="match status" value="1"/>
</dbReference>
<dbReference type="PROSITE" id="PS51462">
    <property type="entry name" value="NUDIX"/>
    <property type="match status" value="1"/>
</dbReference>
<comment type="similarity">
    <text evidence="2 5">Belongs to the Nudix hydrolase family.</text>
</comment>
<dbReference type="PROSITE" id="PS00893">
    <property type="entry name" value="NUDIX_BOX"/>
    <property type="match status" value="1"/>
</dbReference>
<accession>A0A7W8A094</accession>
<dbReference type="Proteomes" id="UP000568380">
    <property type="component" value="Unassembled WGS sequence"/>
</dbReference>
<comment type="cofactor">
    <cofactor evidence="1">
        <name>Mg(2+)</name>
        <dbReference type="ChEBI" id="CHEBI:18420"/>
    </cofactor>
</comment>
<dbReference type="PANTHER" id="PTHR43046:SF12">
    <property type="entry name" value="GDP-MANNOSE MANNOSYL HYDROLASE"/>
    <property type="match status" value="1"/>
</dbReference>
<comment type="caution">
    <text evidence="7">The sequence shown here is derived from an EMBL/GenBank/DDBJ whole genome shotgun (WGS) entry which is preliminary data.</text>
</comment>
<evidence type="ECO:0000313" key="7">
    <source>
        <dbReference type="EMBL" id="MBB5076068.1"/>
    </source>
</evidence>
<evidence type="ECO:0000256" key="1">
    <source>
        <dbReference type="ARBA" id="ARBA00001946"/>
    </source>
</evidence>
<proteinExistence type="inferred from homology"/>
<dbReference type="Pfam" id="PF00293">
    <property type="entry name" value="NUDIX"/>
    <property type="match status" value="1"/>
</dbReference>
<keyword evidence="8" id="KW-1185">Reference proteome</keyword>
<evidence type="ECO:0000313" key="8">
    <source>
        <dbReference type="Proteomes" id="UP000568380"/>
    </source>
</evidence>
<dbReference type="PRINTS" id="PR00502">
    <property type="entry name" value="NUDIXFAMILY"/>
</dbReference>
<dbReference type="EMBL" id="JACHIN010000001">
    <property type="protein sequence ID" value="MBB5076068.1"/>
    <property type="molecule type" value="Genomic_DNA"/>
</dbReference>
<dbReference type="InterPro" id="IPR020476">
    <property type="entry name" value="Nudix_hydrolase"/>
</dbReference>
<name>A0A7W8A094_9ACTN</name>
<evidence type="ECO:0000256" key="5">
    <source>
        <dbReference type="RuleBase" id="RU003476"/>
    </source>
</evidence>
<keyword evidence="3 5" id="KW-0378">Hydrolase</keyword>
<dbReference type="PANTHER" id="PTHR43046">
    <property type="entry name" value="GDP-MANNOSE MANNOSYL HYDROLASE"/>
    <property type="match status" value="1"/>
</dbReference>
<protein>
    <submittedName>
        <fullName evidence="7">8-oxo-dGTP pyrophosphatase MutT (NUDIX family)</fullName>
    </submittedName>
</protein>
<dbReference type="SUPFAM" id="SSF55811">
    <property type="entry name" value="Nudix"/>
    <property type="match status" value="1"/>
</dbReference>
<dbReference type="CDD" id="cd18876">
    <property type="entry name" value="NUDIX_Hydrolase"/>
    <property type="match status" value="1"/>
</dbReference>
<dbReference type="RefSeq" id="WP_184959195.1">
    <property type="nucleotide sequence ID" value="NZ_JACHIN010000001.1"/>
</dbReference>
<evidence type="ECO:0000256" key="3">
    <source>
        <dbReference type="ARBA" id="ARBA00022801"/>
    </source>
</evidence>
<keyword evidence="4" id="KW-0460">Magnesium</keyword>